<dbReference type="AlphaFoldDB" id="A0A9D4R523"/>
<feature type="region of interest" description="Disordered" evidence="1">
    <location>
        <begin position="1"/>
        <end position="29"/>
    </location>
</feature>
<organism evidence="2 3">
    <name type="scientific">Dreissena polymorpha</name>
    <name type="common">Zebra mussel</name>
    <name type="synonym">Mytilus polymorpha</name>
    <dbReference type="NCBI Taxonomy" id="45954"/>
    <lineage>
        <taxon>Eukaryota</taxon>
        <taxon>Metazoa</taxon>
        <taxon>Spiralia</taxon>
        <taxon>Lophotrochozoa</taxon>
        <taxon>Mollusca</taxon>
        <taxon>Bivalvia</taxon>
        <taxon>Autobranchia</taxon>
        <taxon>Heteroconchia</taxon>
        <taxon>Euheterodonta</taxon>
        <taxon>Imparidentia</taxon>
        <taxon>Neoheterodontei</taxon>
        <taxon>Myida</taxon>
        <taxon>Dreissenoidea</taxon>
        <taxon>Dreissenidae</taxon>
        <taxon>Dreissena</taxon>
    </lineage>
</organism>
<keyword evidence="3" id="KW-1185">Reference proteome</keyword>
<comment type="caution">
    <text evidence="2">The sequence shown here is derived from an EMBL/GenBank/DDBJ whole genome shotgun (WGS) entry which is preliminary data.</text>
</comment>
<dbReference type="Proteomes" id="UP000828390">
    <property type="component" value="Unassembled WGS sequence"/>
</dbReference>
<proteinExistence type="predicted"/>
<reference evidence="2" key="2">
    <citation type="submission" date="2020-11" db="EMBL/GenBank/DDBJ databases">
        <authorList>
            <person name="McCartney M.A."/>
            <person name="Auch B."/>
            <person name="Kono T."/>
            <person name="Mallez S."/>
            <person name="Becker A."/>
            <person name="Gohl D.M."/>
            <person name="Silverstein K.A.T."/>
            <person name="Koren S."/>
            <person name="Bechman K.B."/>
            <person name="Herman A."/>
            <person name="Abrahante J.E."/>
            <person name="Garbe J."/>
        </authorList>
    </citation>
    <scope>NUCLEOTIDE SEQUENCE</scope>
    <source>
        <strain evidence="2">Duluth1</strain>
        <tissue evidence="2">Whole animal</tissue>
    </source>
</reference>
<accession>A0A9D4R523</accession>
<sequence>MSMLLYQNIDTDKYDSDNSSDSGESSSESGEWLNHIEFDLSSCQQLKSLIFHGNGIWIKGT</sequence>
<evidence type="ECO:0000256" key="1">
    <source>
        <dbReference type="SAM" id="MobiDB-lite"/>
    </source>
</evidence>
<reference evidence="2" key="1">
    <citation type="journal article" date="2019" name="bioRxiv">
        <title>The Genome of the Zebra Mussel, Dreissena polymorpha: A Resource for Invasive Species Research.</title>
        <authorList>
            <person name="McCartney M.A."/>
            <person name="Auch B."/>
            <person name="Kono T."/>
            <person name="Mallez S."/>
            <person name="Zhang Y."/>
            <person name="Obille A."/>
            <person name="Becker A."/>
            <person name="Abrahante J.E."/>
            <person name="Garbe J."/>
            <person name="Badalamenti J.P."/>
            <person name="Herman A."/>
            <person name="Mangelson H."/>
            <person name="Liachko I."/>
            <person name="Sullivan S."/>
            <person name="Sone E.D."/>
            <person name="Koren S."/>
            <person name="Silverstein K.A.T."/>
            <person name="Beckman K.B."/>
            <person name="Gohl D.M."/>
        </authorList>
    </citation>
    <scope>NUCLEOTIDE SEQUENCE</scope>
    <source>
        <strain evidence="2">Duluth1</strain>
        <tissue evidence="2">Whole animal</tissue>
    </source>
</reference>
<evidence type="ECO:0000313" key="2">
    <source>
        <dbReference type="EMBL" id="KAH3854503.1"/>
    </source>
</evidence>
<protein>
    <submittedName>
        <fullName evidence="2">Uncharacterized protein</fullName>
    </submittedName>
</protein>
<dbReference type="EMBL" id="JAIWYP010000003">
    <property type="protein sequence ID" value="KAH3854503.1"/>
    <property type="molecule type" value="Genomic_DNA"/>
</dbReference>
<gene>
    <name evidence="2" type="ORF">DPMN_097046</name>
</gene>
<feature type="compositionally biased region" description="Low complexity" evidence="1">
    <location>
        <begin position="17"/>
        <end position="29"/>
    </location>
</feature>
<evidence type="ECO:0000313" key="3">
    <source>
        <dbReference type="Proteomes" id="UP000828390"/>
    </source>
</evidence>
<name>A0A9D4R523_DREPO</name>